<evidence type="ECO:0000313" key="2">
    <source>
        <dbReference type="EMBL" id="PTX46092.1"/>
    </source>
</evidence>
<dbReference type="RefSeq" id="WP_107977472.1">
    <property type="nucleotide sequence ID" value="NZ_BMEZ01000019.1"/>
</dbReference>
<reference evidence="2 3" key="1">
    <citation type="submission" date="2018-04" db="EMBL/GenBank/DDBJ databases">
        <title>Genomic Encyclopedia of Archaeal and Bacterial Type Strains, Phase II (KMG-II): from individual species to whole genera.</title>
        <authorList>
            <person name="Goeker M."/>
        </authorList>
    </citation>
    <scope>NUCLEOTIDE SEQUENCE [LARGE SCALE GENOMIC DNA]</scope>
    <source>
        <strain evidence="2 3">DSM 29329</strain>
    </source>
</reference>
<dbReference type="OrthoDB" id="33037at2"/>
<dbReference type="AlphaFoldDB" id="A0A2T6AQL8"/>
<protein>
    <submittedName>
        <fullName evidence="2">Putative sensory transduction regulator</fullName>
    </submittedName>
</protein>
<feature type="chain" id="PRO_5015654612" evidence="1">
    <location>
        <begin position="19"/>
        <end position="165"/>
    </location>
</feature>
<organism evidence="2 3">
    <name type="scientific">Allosediminivita pacifica</name>
    <dbReference type="NCBI Taxonomy" id="1267769"/>
    <lineage>
        <taxon>Bacteria</taxon>
        <taxon>Pseudomonadati</taxon>
        <taxon>Pseudomonadota</taxon>
        <taxon>Alphaproteobacteria</taxon>
        <taxon>Rhodobacterales</taxon>
        <taxon>Paracoccaceae</taxon>
        <taxon>Allosediminivita</taxon>
    </lineage>
</organism>
<dbReference type="Proteomes" id="UP000244069">
    <property type="component" value="Unassembled WGS sequence"/>
</dbReference>
<gene>
    <name evidence="2" type="ORF">C8N44_11868</name>
</gene>
<accession>A0A2T6AQL8</accession>
<feature type="signal peptide" evidence="1">
    <location>
        <begin position="1"/>
        <end position="18"/>
    </location>
</feature>
<dbReference type="Pfam" id="PF10722">
    <property type="entry name" value="YbjN"/>
    <property type="match status" value="1"/>
</dbReference>
<evidence type="ECO:0000256" key="1">
    <source>
        <dbReference type="SAM" id="SignalP"/>
    </source>
</evidence>
<keyword evidence="3" id="KW-1185">Reference proteome</keyword>
<keyword evidence="1" id="KW-0732">Signal</keyword>
<evidence type="ECO:0000313" key="3">
    <source>
        <dbReference type="Proteomes" id="UP000244069"/>
    </source>
</evidence>
<name>A0A2T6AQL8_9RHOB</name>
<comment type="caution">
    <text evidence="2">The sequence shown here is derived from an EMBL/GenBank/DDBJ whole genome shotgun (WGS) entry which is preliminary data.</text>
</comment>
<proteinExistence type="predicted"/>
<dbReference type="InterPro" id="IPR019660">
    <property type="entry name" value="Put_sensory_transdc_reg_YbjN"/>
</dbReference>
<dbReference type="EMBL" id="QBKN01000018">
    <property type="protein sequence ID" value="PTX46092.1"/>
    <property type="molecule type" value="Genomic_DNA"/>
</dbReference>
<sequence length="165" mass="17693">MRFIPAIALGLLPLVAMAQTEAPAPEPPASAEASLGAGSPEAVAAALQALGYRALLTTDDYGDPKIVSGASGAMFEIWFYGCEEAADCKDLQFYGGFDTERAFTAEEMNDWNLDQLVGQAYVDENGHPRISLALPGATDLTPAAFERMVMRWDAAFGTFVNFVEF</sequence>
<dbReference type="CDD" id="cd17511">
    <property type="entry name" value="YbjN_AmyR-like"/>
    <property type="match status" value="1"/>
</dbReference>